<name>E3FSH8_STIAD</name>
<dbReference type="Pfam" id="PF07650">
    <property type="entry name" value="KH_2"/>
    <property type="match status" value="1"/>
</dbReference>
<dbReference type="NCBIfam" id="TIGR00436">
    <property type="entry name" value="era"/>
    <property type="match status" value="1"/>
</dbReference>
<dbReference type="KEGG" id="sur:STAUR_4309"/>
<evidence type="ECO:0000256" key="8">
    <source>
        <dbReference type="RuleBase" id="RU003761"/>
    </source>
</evidence>
<dbReference type="EMBL" id="CP002271">
    <property type="protein sequence ID" value="ADO72089.1"/>
    <property type="molecule type" value="Genomic_DNA"/>
</dbReference>
<evidence type="ECO:0000256" key="3">
    <source>
        <dbReference type="ARBA" id="ARBA00022741"/>
    </source>
</evidence>
<dbReference type="NCBIfam" id="TIGR00231">
    <property type="entry name" value="small_GTP"/>
    <property type="match status" value="1"/>
</dbReference>
<dbReference type="GO" id="GO:0005886">
    <property type="term" value="C:plasma membrane"/>
    <property type="evidence" value="ECO:0007669"/>
    <property type="project" value="UniProtKB-SubCell"/>
</dbReference>
<dbReference type="FunFam" id="3.40.50.300:FF:000094">
    <property type="entry name" value="GTPase Era"/>
    <property type="match status" value="1"/>
</dbReference>
<feature type="region of interest" description="G2" evidence="7">
    <location>
        <begin position="52"/>
        <end position="56"/>
    </location>
</feature>
<dbReference type="CDD" id="cd04163">
    <property type="entry name" value="Era"/>
    <property type="match status" value="1"/>
</dbReference>
<dbReference type="Pfam" id="PF01926">
    <property type="entry name" value="MMR_HSR1"/>
    <property type="match status" value="1"/>
</dbReference>
<keyword evidence="6" id="KW-0472">Membrane</keyword>
<dbReference type="SUPFAM" id="SSF54814">
    <property type="entry name" value="Prokaryotic type KH domain (KH-domain type II)"/>
    <property type="match status" value="1"/>
</dbReference>
<feature type="region of interest" description="G5" evidence="7">
    <location>
        <begin position="168"/>
        <end position="170"/>
    </location>
</feature>
<evidence type="ECO:0000259" key="9">
    <source>
        <dbReference type="PROSITE" id="PS50823"/>
    </source>
</evidence>
<dbReference type="InterPro" id="IPR009019">
    <property type="entry name" value="KH_sf_prok-type"/>
</dbReference>
<gene>
    <name evidence="6 11" type="primary">era</name>
    <name evidence="11" type="ordered locus">STAUR_4309</name>
</gene>
<dbReference type="STRING" id="378806.STAUR_4309"/>
<dbReference type="SUPFAM" id="SSF52540">
    <property type="entry name" value="P-loop containing nucleoside triphosphate hydrolases"/>
    <property type="match status" value="1"/>
</dbReference>
<protein>
    <recommendedName>
        <fullName evidence="2 6">GTPase Era</fullName>
    </recommendedName>
</protein>
<dbReference type="PROSITE" id="PS50823">
    <property type="entry name" value="KH_TYPE_2"/>
    <property type="match status" value="1"/>
</dbReference>
<feature type="binding site" evidence="6">
    <location>
        <begin position="73"/>
        <end position="77"/>
    </location>
    <ligand>
        <name>GTP</name>
        <dbReference type="ChEBI" id="CHEBI:37565"/>
    </ligand>
</feature>
<dbReference type="GO" id="GO:0003924">
    <property type="term" value="F:GTPase activity"/>
    <property type="evidence" value="ECO:0007669"/>
    <property type="project" value="UniProtKB-UniRule"/>
</dbReference>
<evidence type="ECO:0000259" key="10">
    <source>
        <dbReference type="PROSITE" id="PS51713"/>
    </source>
</evidence>
<dbReference type="GO" id="GO:0070181">
    <property type="term" value="F:small ribosomal subunit rRNA binding"/>
    <property type="evidence" value="ECO:0007669"/>
    <property type="project" value="UniProtKB-UniRule"/>
</dbReference>
<evidence type="ECO:0000313" key="12">
    <source>
        <dbReference type="Proteomes" id="UP000001351"/>
    </source>
</evidence>
<comment type="subcellular location">
    <subcellularLocation>
        <location evidence="6">Cytoplasm</location>
    </subcellularLocation>
    <subcellularLocation>
        <location evidence="6">Cell inner membrane</location>
        <topology evidence="6">Peripheral membrane protein</topology>
    </subcellularLocation>
</comment>
<keyword evidence="3 6" id="KW-0547">Nucleotide-binding</keyword>
<keyword evidence="6" id="KW-1003">Cell membrane</keyword>
<dbReference type="GO" id="GO:0005829">
    <property type="term" value="C:cytosol"/>
    <property type="evidence" value="ECO:0007669"/>
    <property type="project" value="TreeGrafter"/>
</dbReference>
<keyword evidence="4 6" id="KW-0694">RNA-binding</keyword>
<dbReference type="InterPro" id="IPR030388">
    <property type="entry name" value="G_ERA_dom"/>
</dbReference>
<dbReference type="eggNOG" id="COG1159">
    <property type="taxonomic scope" value="Bacteria"/>
</dbReference>
<dbReference type="Proteomes" id="UP000001351">
    <property type="component" value="Chromosome"/>
</dbReference>
<dbReference type="HAMAP" id="MF_00367">
    <property type="entry name" value="GTPase_Era"/>
    <property type="match status" value="1"/>
</dbReference>
<keyword evidence="6" id="KW-0997">Cell inner membrane</keyword>
<evidence type="ECO:0000256" key="6">
    <source>
        <dbReference type="HAMAP-Rule" id="MF_00367"/>
    </source>
</evidence>
<keyword evidence="6" id="KW-0690">Ribosome biogenesis</keyword>
<evidence type="ECO:0000256" key="5">
    <source>
        <dbReference type="ARBA" id="ARBA00023134"/>
    </source>
</evidence>
<reference evidence="11 12" key="1">
    <citation type="journal article" date="2011" name="Mol. Biol. Evol.">
        <title>Comparative genomic analysis of fruiting body formation in Myxococcales.</title>
        <authorList>
            <person name="Huntley S."/>
            <person name="Hamann N."/>
            <person name="Wegener-Feldbrugge S."/>
            <person name="Treuner-Lange A."/>
            <person name="Kube M."/>
            <person name="Reinhardt R."/>
            <person name="Klages S."/>
            <person name="Muller R."/>
            <person name="Ronning C.M."/>
            <person name="Nierman W.C."/>
            <person name="Sogaard-Andersen L."/>
        </authorList>
    </citation>
    <scope>NUCLEOTIDE SEQUENCE [LARGE SCALE GENOMIC DNA]</scope>
    <source>
        <strain evidence="11 12">DW4/3-1</strain>
    </source>
</reference>
<feature type="region of interest" description="G1" evidence="7">
    <location>
        <begin position="26"/>
        <end position="33"/>
    </location>
</feature>
<keyword evidence="6" id="KW-0699">rRNA-binding</keyword>
<dbReference type="InterPro" id="IPR005225">
    <property type="entry name" value="Small_GTP-bd"/>
</dbReference>
<evidence type="ECO:0000313" key="11">
    <source>
        <dbReference type="EMBL" id="ADO72089.1"/>
    </source>
</evidence>
<feature type="binding site" evidence="6">
    <location>
        <begin position="26"/>
        <end position="33"/>
    </location>
    <ligand>
        <name>GTP</name>
        <dbReference type="ChEBI" id="CHEBI:37565"/>
    </ligand>
</feature>
<feature type="domain" description="Era-type G" evidence="10">
    <location>
        <begin position="18"/>
        <end position="189"/>
    </location>
</feature>
<comment type="function">
    <text evidence="6">An essential GTPase that binds both GDP and GTP, with rapid nucleotide exchange. Plays a role in 16S rRNA processing and 30S ribosomal subunit biogenesis and possibly also in cell cycle regulation and energy metabolism.</text>
</comment>
<evidence type="ECO:0000256" key="2">
    <source>
        <dbReference type="ARBA" id="ARBA00020484"/>
    </source>
</evidence>
<evidence type="ECO:0000256" key="7">
    <source>
        <dbReference type="PROSITE-ProRule" id="PRU01050"/>
    </source>
</evidence>
<dbReference type="InterPro" id="IPR027417">
    <property type="entry name" value="P-loop_NTPase"/>
</dbReference>
<dbReference type="GO" id="GO:0043024">
    <property type="term" value="F:ribosomal small subunit binding"/>
    <property type="evidence" value="ECO:0007669"/>
    <property type="project" value="TreeGrafter"/>
</dbReference>
<dbReference type="AlphaFoldDB" id="E3FSH8"/>
<comment type="subunit">
    <text evidence="6">Monomer.</text>
</comment>
<dbReference type="NCBIfam" id="NF000908">
    <property type="entry name" value="PRK00089.1"/>
    <property type="match status" value="1"/>
</dbReference>
<dbReference type="PANTHER" id="PTHR42698:SF1">
    <property type="entry name" value="GTPASE ERA, MITOCHONDRIAL"/>
    <property type="match status" value="1"/>
</dbReference>
<evidence type="ECO:0000256" key="1">
    <source>
        <dbReference type="ARBA" id="ARBA00007921"/>
    </source>
</evidence>
<proteinExistence type="inferred from homology"/>
<dbReference type="InterPro" id="IPR006073">
    <property type="entry name" value="GTP-bd"/>
</dbReference>
<dbReference type="PRINTS" id="PR00326">
    <property type="entry name" value="GTP1OBG"/>
</dbReference>
<dbReference type="CDD" id="cd22534">
    <property type="entry name" value="KH-II_Era"/>
    <property type="match status" value="1"/>
</dbReference>
<comment type="similarity">
    <text evidence="1 6 7 8">Belongs to the TRAFAC class TrmE-Era-EngA-EngB-Septin-like GTPase superfamily. Era GTPase family.</text>
</comment>
<dbReference type="GO" id="GO:0000028">
    <property type="term" value="P:ribosomal small subunit assembly"/>
    <property type="evidence" value="ECO:0007669"/>
    <property type="project" value="TreeGrafter"/>
</dbReference>
<feature type="region of interest" description="G4" evidence="7">
    <location>
        <begin position="139"/>
        <end position="142"/>
    </location>
</feature>
<sequence>MEGGPQITSKTMASKTYRSGFAALIGRPNVGKSTLLNQLTGEKIAIVSPKPQTTRNRILGVVTRPEGQVAFIDTPGIHQAKGELNRYMVEVALQAAEEVDLVLFVVDVPGGEKLEVGPGNRMILERLQKLGKPTFLVINKIDTLPKALILPLIDLYRNEFPFAEVVPISAREGDGVDRLFQVALQHLPEGERIFDEDMLTDQQERTLVSEYIREQVLRHCRQEIPYSTAVLVEVFDESEREPRPDAPPGPLAGLIRIAASIYVERDSQKAIIIGKQGQMLKTIGTDARKAIQRLLGAHVYLSLRVRVEPRWSDRPEGLKKLGYE</sequence>
<keyword evidence="6" id="KW-0963">Cytoplasm</keyword>
<keyword evidence="5 6" id="KW-0342">GTP-binding</keyword>
<organism evidence="11 12">
    <name type="scientific">Stigmatella aurantiaca (strain DW4/3-1)</name>
    <dbReference type="NCBI Taxonomy" id="378806"/>
    <lineage>
        <taxon>Bacteria</taxon>
        <taxon>Pseudomonadati</taxon>
        <taxon>Myxococcota</taxon>
        <taxon>Myxococcia</taxon>
        <taxon>Myxococcales</taxon>
        <taxon>Cystobacterineae</taxon>
        <taxon>Archangiaceae</taxon>
        <taxon>Stigmatella</taxon>
    </lineage>
</organism>
<dbReference type="HOGENOM" id="CLU_038009_1_0_7"/>
<evidence type="ECO:0000256" key="4">
    <source>
        <dbReference type="ARBA" id="ARBA00022884"/>
    </source>
</evidence>
<feature type="region of interest" description="G3" evidence="7">
    <location>
        <begin position="73"/>
        <end position="76"/>
    </location>
</feature>
<dbReference type="InterPro" id="IPR005662">
    <property type="entry name" value="GTPase_Era-like"/>
</dbReference>
<dbReference type="InterPro" id="IPR004044">
    <property type="entry name" value="KH_dom_type_2"/>
</dbReference>
<dbReference type="Gene3D" id="3.30.300.20">
    <property type="match status" value="1"/>
</dbReference>
<dbReference type="InterPro" id="IPR015946">
    <property type="entry name" value="KH_dom-like_a/b"/>
</dbReference>
<dbReference type="Gene3D" id="3.40.50.300">
    <property type="entry name" value="P-loop containing nucleotide triphosphate hydrolases"/>
    <property type="match status" value="1"/>
</dbReference>
<feature type="domain" description="KH type-2" evidence="9">
    <location>
        <begin position="220"/>
        <end position="309"/>
    </location>
</feature>
<feature type="binding site" evidence="6">
    <location>
        <begin position="139"/>
        <end position="142"/>
    </location>
    <ligand>
        <name>GTP</name>
        <dbReference type="ChEBI" id="CHEBI:37565"/>
    </ligand>
</feature>
<keyword evidence="12" id="KW-1185">Reference proteome</keyword>
<dbReference type="PROSITE" id="PS51713">
    <property type="entry name" value="G_ERA"/>
    <property type="match status" value="1"/>
</dbReference>
<dbReference type="PANTHER" id="PTHR42698">
    <property type="entry name" value="GTPASE ERA"/>
    <property type="match status" value="1"/>
</dbReference>
<accession>E3FSH8</accession>
<dbReference type="GO" id="GO:0005525">
    <property type="term" value="F:GTP binding"/>
    <property type="evidence" value="ECO:0007669"/>
    <property type="project" value="UniProtKB-UniRule"/>
</dbReference>